<keyword evidence="2" id="KW-0812">Transmembrane</keyword>
<name>A0A419EWX0_9BACT</name>
<dbReference type="CDD" id="cd01143">
    <property type="entry name" value="YvrC"/>
    <property type="match status" value="1"/>
</dbReference>
<dbReference type="Proteomes" id="UP000285961">
    <property type="component" value="Unassembled WGS sequence"/>
</dbReference>
<dbReference type="InterPro" id="IPR054828">
    <property type="entry name" value="Vit_B12_bind_prot"/>
</dbReference>
<dbReference type="InterPro" id="IPR050902">
    <property type="entry name" value="ABC_Transporter_SBP"/>
</dbReference>
<gene>
    <name evidence="4" type="ORF">C4532_11495</name>
</gene>
<evidence type="ECO:0000313" key="5">
    <source>
        <dbReference type="Proteomes" id="UP000285961"/>
    </source>
</evidence>
<accession>A0A419EWX0</accession>
<dbReference type="PANTHER" id="PTHR30535:SF34">
    <property type="entry name" value="MOLYBDATE-BINDING PROTEIN MOLA"/>
    <property type="match status" value="1"/>
</dbReference>
<proteinExistence type="predicted"/>
<dbReference type="AlphaFoldDB" id="A0A419EWX0"/>
<dbReference type="SUPFAM" id="SSF53807">
    <property type="entry name" value="Helical backbone' metal receptor"/>
    <property type="match status" value="1"/>
</dbReference>
<evidence type="ECO:0000256" key="2">
    <source>
        <dbReference type="SAM" id="Phobius"/>
    </source>
</evidence>
<dbReference type="Pfam" id="PF01497">
    <property type="entry name" value="Peripla_BP_2"/>
    <property type="match status" value="1"/>
</dbReference>
<dbReference type="NCBIfam" id="NF038402">
    <property type="entry name" value="TroA_like"/>
    <property type="match status" value="1"/>
</dbReference>
<keyword evidence="1" id="KW-0732">Signal</keyword>
<dbReference type="PANTHER" id="PTHR30535">
    <property type="entry name" value="VITAMIN B12-BINDING PROTEIN"/>
    <property type="match status" value="1"/>
</dbReference>
<comment type="caution">
    <text evidence="4">The sequence shown here is derived from an EMBL/GenBank/DDBJ whole genome shotgun (WGS) entry which is preliminary data.</text>
</comment>
<feature type="domain" description="Fe/B12 periplasmic-binding" evidence="3">
    <location>
        <begin position="116"/>
        <end position="370"/>
    </location>
</feature>
<dbReference type="Gene3D" id="3.40.50.1980">
    <property type="entry name" value="Nitrogenase molybdenum iron protein domain"/>
    <property type="match status" value="2"/>
</dbReference>
<protein>
    <submittedName>
        <fullName evidence="4">ABC transporter substrate-binding protein</fullName>
    </submittedName>
</protein>
<reference evidence="4 5" key="1">
    <citation type="journal article" date="2017" name="ISME J.">
        <title>Energy and carbon metabolisms in a deep terrestrial subsurface fluid microbial community.</title>
        <authorList>
            <person name="Momper L."/>
            <person name="Jungbluth S.P."/>
            <person name="Lee M.D."/>
            <person name="Amend J.P."/>
        </authorList>
    </citation>
    <scope>NUCLEOTIDE SEQUENCE [LARGE SCALE GENOMIC DNA]</scope>
    <source>
        <strain evidence="4">SURF_17</strain>
    </source>
</reference>
<keyword evidence="2" id="KW-0472">Membrane</keyword>
<keyword evidence="2" id="KW-1133">Transmembrane helix</keyword>
<feature type="transmembrane region" description="Helical" evidence="2">
    <location>
        <begin position="72"/>
        <end position="91"/>
    </location>
</feature>
<evidence type="ECO:0000256" key="1">
    <source>
        <dbReference type="ARBA" id="ARBA00022729"/>
    </source>
</evidence>
<dbReference type="InterPro" id="IPR002491">
    <property type="entry name" value="ABC_transptr_periplasmic_BD"/>
</dbReference>
<sequence>MMVRTLLGSPRNSKYSCRGGPMWPLAASRPGRPHGGAPTITGHIPLSPVLSGILAWCAGQIGRNHARATHRVAPTFILCWFLGAIVTAFVLSCGGPSQERPTGGAVKSSSEGPPARIISMAPSITEVVFAMGLGDRVVGVSDFCDYPPEARKKPKIGGLVNPNMEAIVSLDPDLVIALPNVTHESLFRTLRHLGIRVLELPNDTLGDLFGTIRAIGKATSSEAAAEEMVRRLETKFDEVHRKVALAPRRRVMFVVGIEPLFVAGSGTFIDELITIAGGENIAGDSISKYPQIGIESVIARAPDVILYTSLNFELTPEQEAEAKKLWSVYPSLPAVREGRIRGLEADYVTLAGPRLEMGVEQIARAIHPEAFEQRGQGAE</sequence>
<dbReference type="PROSITE" id="PS50983">
    <property type="entry name" value="FE_B12_PBP"/>
    <property type="match status" value="1"/>
</dbReference>
<evidence type="ECO:0000313" key="4">
    <source>
        <dbReference type="EMBL" id="RJP69186.1"/>
    </source>
</evidence>
<dbReference type="EMBL" id="QZKI01000085">
    <property type="protein sequence ID" value="RJP69186.1"/>
    <property type="molecule type" value="Genomic_DNA"/>
</dbReference>
<organism evidence="4 5">
    <name type="scientific">Candidatus Abyssobacteria bacterium SURF_17</name>
    <dbReference type="NCBI Taxonomy" id="2093361"/>
    <lineage>
        <taxon>Bacteria</taxon>
        <taxon>Pseudomonadati</taxon>
        <taxon>Candidatus Hydrogenedentota</taxon>
        <taxon>Candidatus Abyssobacteria</taxon>
    </lineage>
</organism>
<evidence type="ECO:0000259" key="3">
    <source>
        <dbReference type="PROSITE" id="PS50983"/>
    </source>
</evidence>